<gene>
    <name evidence="6" type="ORF">ABMA27_001336</name>
</gene>
<keyword evidence="7" id="KW-1185">Reference proteome</keyword>
<dbReference type="InterPro" id="IPR007588">
    <property type="entry name" value="Znf_FLYWCH"/>
</dbReference>
<evidence type="ECO:0000256" key="4">
    <source>
        <dbReference type="SAM" id="SignalP"/>
    </source>
</evidence>
<evidence type="ECO:0000256" key="1">
    <source>
        <dbReference type="ARBA" id="ARBA00022723"/>
    </source>
</evidence>
<proteinExistence type="predicted"/>
<feature type="signal peptide" evidence="4">
    <location>
        <begin position="1"/>
        <end position="22"/>
    </location>
</feature>
<feature type="domain" description="FLYWCH-type" evidence="5">
    <location>
        <begin position="142"/>
        <end position="200"/>
    </location>
</feature>
<accession>A0ABR3HY39</accession>
<keyword evidence="2" id="KW-0863">Zinc-finger</keyword>
<evidence type="ECO:0000313" key="6">
    <source>
        <dbReference type="EMBL" id="KAL0881473.1"/>
    </source>
</evidence>
<evidence type="ECO:0000256" key="3">
    <source>
        <dbReference type="ARBA" id="ARBA00022833"/>
    </source>
</evidence>
<protein>
    <recommendedName>
        <fullName evidence="5">FLYWCH-type domain-containing protein</fullName>
    </recommendedName>
</protein>
<feature type="chain" id="PRO_5046502800" description="FLYWCH-type domain-containing protein" evidence="4">
    <location>
        <begin position="23"/>
        <end position="216"/>
    </location>
</feature>
<dbReference type="Gene3D" id="2.20.25.240">
    <property type="match status" value="3"/>
</dbReference>
<reference evidence="6 7" key="1">
    <citation type="submission" date="2024-06" db="EMBL/GenBank/DDBJ databases">
        <title>A chromosome-level genome assembly of beet webworm, Loxostege sticticalis.</title>
        <authorList>
            <person name="Zhang Y."/>
        </authorList>
    </citation>
    <scope>NUCLEOTIDE SEQUENCE [LARGE SCALE GENOMIC DNA]</scope>
    <source>
        <strain evidence="6">AQ026</strain>
        <tissue evidence="6">Whole body</tissue>
    </source>
</reference>
<dbReference type="Proteomes" id="UP001549920">
    <property type="component" value="Unassembled WGS sequence"/>
</dbReference>
<dbReference type="Pfam" id="PF04500">
    <property type="entry name" value="FLYWCH"/>
    <property type="match status" value="1"/>
</dbReference>
<comment type="caution">
    <text evidence="6">The sequence shown here is derived from an EMBL/GenBank/DDBJ whole genome shotgun (WGS) entry which is preliminary data.</text>
</comment>
<keyword evidence="3" id="KW-0862">Zinc</keyword>
<evidence type="ECO:0000313" key="7">
    <source>
        <dbReference type="Proteomes" id="UP001549920"/>
    </source>
</evidence>
<keyword evidence="4" id="KW-0732">Signal</keyword>
<keyword evidence="1" id="KW-0479">Metal-binding</keyword>
<organism evidence="6 7">
    <name type="scientific">Loxostege sticticalis</name>
    <name type="common">Beet webworm moth</name>
    <dbReference type="NCBI Taxonomy" id="481309"/>
    <lineage>
        <taxon>Eukaryota</taxon>
        <taxon>Metazoa</taxon>
        <taxon>Ecdysozoa</taxon>
        <taxon>Arthropoda</taxon>
        <taxon>Hexapoda</taxon>
        <taxon>Insecta</taxon>
        <taxon>Pterygota</taxon>
        <taxon>Neoptera</taxon>
        <taxon>Endopterygota</taxon>
        <taxon>Lepidoptera</taxon>
        <taxon>Glossata</taxon>
        <taxon>Ditrysia</taxon>
        <taxon>Pyraloidea</taxon>
        <taxon>Crambidae</taxon>
        <taxon>Pyraustinae</taxon>
        <taxon>Loxostege</taxon>
    </lineage>
</organism>
<evidence type="ECO:0000259" key="5">
    <source>
        <dbReference type="Pfam" id="PF04500"/>
    </source>
</evidence>
<name>A0ABR3HY39_LOXSC</name>
<evidence type="ECO:0000256" key="2">
    <source>
        <dbReference type="ARBA" id="ARBA00022771"/>
    </source>
</evidence>
<sequence length="216" mass="25441">MTLSIFLYILCFLILFKNYTFSQHGPSFRYHYCSKKRAANPCGAKLHMDQHGRIIRADLSHNHPPPRIMIRTMTKRHPLMLVQSYAFTITSGNDRYWHCNSKPSTGCTAKFRFNRSGVVVFQDLRHNHQPPKYFRTQDGEYFLRTPNSKKLLRFRNYTYSQTSSDGRYWKCCNKYAKGCGAKLRLNQHGKIVFSNLQHTHEPPVYYKTKDGTYIRA</sequence>
<dbReference type="EMBL" id="JBEUOH010000011">
    <property type="protein sequence ID" value="KAL0881473.1"/>
    <property type="molecule type" value="Genomic_DNA"/>
</dbReference>